<organism evidence="1 2">
    <name type="scientific">Metabacillus sediminis</name>
    <dbReference type="NCBI Taxonomy" id="3117746"/>
    <lineage>
        <taxon>Bacteria</taxon>
        <taxon>Bacillati</taxon>
        <taxon>Bacillota</taxon>
        <taxon>Bacilli</taxon>
        <taxon>Bacillales</taxon>
        <taxon>Bacillaceae</taxon>
        <taxon>Metabacillus</taxon>
    </lineage>
</organism>
<gene>
    <name evidence="1" type="ORF">WCV65_15670</name>
</gene>
<sequence>MKMIWPKQQARSYYETKLGQPEYLPYGGLIYTVPEDNIPFYVNRRTWESN</sequence>
<evidence type="ECO:0000313" key="2">
    <source>
        <dbReference type="Proteomes" id="UP001377337"/>
    </source>
</evidence>
<evidence type="ECO:0000313" key="1">
    <source>
        <dbReference type="EMBL" id="WXB95986.1"/>
    </source>
</evidence>
<dbReference type="RefSeq" id="WP_338777725.1">
    <property type="nucleotide sequence ID" value="NZ_CP147407.1"/>
</dbReference>
<proteinExistence type="predicted"/>
<dbReference type="Proteomes" id="UP001377337">
    <property type="component" value="Chromosome"/>
</dbReference>
<keyword evidence="2" id="KW-1185">Reference proteome</keyword>
<name>A0ABZ2NFC6_9BACI</name>
<protein>
    <submittedName>
        <fullName evidence="1">Uncharacterized protein</fullName>
    </submittedName>
</protein>
<reference evidence="1 2" key="1">
    <citation type="submission" date="2024-02" db="EMBL/GenBank/DDBJ databases">
        <title>Seven novel Bacillus-like species.</title>
        <authorList>
            <person name="Liu G."/>
        </authorList>
    </citation>
    <scope>NUCLEOTIDE SEQUENCE [LARGE SCALE GENOMIC DNA]</scope>
    <source>
        <strain evidence="1 2">FJAT-52054</strain>
    </source>
</reference>
<accession>A0ABZ2NFC6</accession>
<dbReference type="EMBL" id="CP147407">
    <property type="protein sequence ID" value="WXB95986.1"/>
    <property type="molecule type" value="Genomic_DNA"/>
</dbReference>